<reference evidence="2" key="1">
    <citation type="submission" date="2014-09" db="EMBL/GenBank/DDBJ databases">
        <authorList>
            <person name="Mudge J."/>
            <person name="Ramaraj T."/>
            <person name="Lindquist I.E."/>
            <person name="Bharti A.K."/>
            <person name="Sundararajan A."/>
            <person name="Cameron C.T."/>
            <person name="Woodward J.E."/>
            <person name="May G.D."/>
            <person name="Brubaker C."/>
            <person name="Broadhvest J."/>
            <person name="Wilkins T.A."/>
        </authorList>
    </citation>
    <scope>NUCLEOTIDE SEQUENCE</scope>
    <source>
        <strain evidence="2">cv. AKA8401</strain>
    </source>
</reference>
<organism evidence="1 2">
    <name type="scientific">Gossypium arboreum</name>
    <name type="common">Tree cotton</name>
    <name type="synonym">Gossypium nanking</name>
    <dbReference type="NCBI Taxonomy" id="29729"/>
    <lineage>
        <taxon>Eukaryota</taxon>
        <taxon>Viridiplantae</taxon>
        <taxon>Streptophyta</taxon>
        <taxon>Embryophyta</taxon>
        <taxon>Tracheophyta</taxon>
        <taxon>Spermatophyta</taxon>
        <taxon>Magnoliopsida</taxon>
        <taxon>eudicotyledons</taxon>
        <taxon>Gunneridae</taxon>
        <taxon>Pentapetalae</taxon>
        <taxon>rosids</taxon>
        <taxon>malvids</taxon>
        <taxon>Malvales</taxon>
        <taxon>Malvaceae</taxon>
        <taxon>Malvoideae</taxon>
        <taxon>Gossypium</taxon>
    </lineage>
</organism>
<evidence type="ECO:0000313" key="1">
    <source>
        <dbReference type="EMBL" id="KHG18978.1"/>
    </source>
</evidence>
<accession>A0A0B0NWU8</accession>
<dbReference type="Proteomes" id="UP000032142">
    <property type="component" value="Unassembled WGS sequence"/>
</dbReference>
<dbReference type="EMBL" id="KN411876">
    <property type="protein sequence ID" value="KHG18978.1"/>
    <property type="molecule type" value="Genomic_DNA"/>
</dbReference>
<sequence length="22" mass="2206">MSGASASYLISYIEATVSSGIV</sequence>
<evidence type="ECO:0000313" key="2">
    <source>
        <dbReference type="Proteomes" id="UP000032142"/>
    </source>
</evidence>
<proteinExistence type="predicted"/>
<protein>
    <submittedName>
        <fullName evidence="1">Uncharacterized protein</fullName>
    </submittedName>
</protein>
<dbReference type="AlphaFoldDB" id="A0A0B0NWU8"/>
<name>A0A0B0NWU8_GOSAR</name>
<gene>
    <name evidence="1" type="ORF">F383_25050</name>
</gene>
<keyword evidence="2" id="KW-1185">Reference proteome</keyword>